<feature type="compositionally biased region" description="Pro residues" evidence="2">
    <location>
        <begin position="94"/>
        <end position="103"/>
    </location>
</feature>
<feature type="compositionally biased region" description="Low complexity" evidence="2">
    <location>
        <begin position="343"/>
        <end position="353"/>
    </location>
</feature>
<evidence type="ECO:0000313" key="4">
    <source>
        <dbReference type="Proteomes" id="UP000194236"/>
    </source>
</evidence>
<feature type="region of interest" description="Disordered" evidence="2">
    <location>
        <begin position="343"/>
        <end position="386"/>
    </location>
</feature>
<feature type="compositionally biased region" description="Polar residues" evidence="2">
    <location>
        <begin position="661"/>
        <end position="682"/>
    </location>
</feature>
<dbReference type="EMBL" id="MUJZ01012621">
    <property type="protein sequence ID" value="OTF81622.1"/>
    <property type="molecule type" value="Genomic_DNA"/>
</dbReference>
<proteinExistence type="predicted"/>
<keyword evidence="4" id="KW-1185">Reference proteome</keyword>
<evidence type="ECO:0000256" key="2">
    <source>
        <dbReference type="SAM" id="MobiDB-lite"/>
    </source>
</evidence>
<feature type="compositionally biased region" description="Polar residues" evidence="2">
    <location>
        <begin position="186"/>
        <end position="196"/>
    </location>
</feature>
<dbReference type="AlphaFoldDB" id="A0A1Y3BLD3"/>
<evidence type="ECO:0000313" key="3">
    <source>
        <dbReference type="EMBL" id="OTF81622.1"/>
    </source>
</evidence>
<name>A0A1Y3BLD3_EURMA</name>
<sequence>MTATQLNHILSLNQNTSATPIVSQASGLTAFRSGQTPGNLIIRPQIIGQQTQTSTTTAANNSTPQLIQIQTPNGPILLSVNLNSSQQQPSQPQIQPPPAPPPQTFQIDNTLFSLTTNPVSQQQQQQPPTALNLGGGALSQTILTNQSHHQQLSTTHHLHQQSLSTHIQHQQQQTSSANNQKNQTTITKPKTQNPTKGLNLADLLKETGILTDFSPPSSPVPTTQTTQTKDNSATILVDPSNTTTRIPSSQSQTVLMVSNPANSNLFLSQQQSRPNSTTTTAGTISSVVPSLQSQTQQLRISLTPDGTLVLLSPNSNTLFPTTTTTTPQQGQNNNLTATSIMGQSKNSNKQQQQTLLNDSSGLGSSQPSPDSTTPSIDTGSCSSPSIITTQTQSLTTQTINSIDSCHPKLSDNNTVDETVVSSLSSSSLKTSISSTTFTTTTTTTTTTCTAETSQSMIKPSHPTTTSIVISQQPTLPIMTSSQTTTYTTVLIPGTIMFLNDKRIPIATLNRTNQISELMHRLDNQIRQQIGQQKDIQQELQQLQQTLSLIQSQPIIPSQIPQVKISDKVAQVLQVSTWATQQTQIKTSTPTIAVVNHQSIALTTMSTLTTTTTTTPVTNNTPTTVKFVLGPNINSNPTIQLVHSIPNSSQIIQSPLKPSITTGTATIQSSDIKTKTPSTSPVATTPIIIKQEKPKSNVLKA</sequence>
<gene>
    <name evidence="3" type="ORF">BLA29_002989</name>
</gene>
<reference evidence="3 4" key="1">
    <citation type="submission" date="2017-03" db="EMBL/GenBank/DDBJ databases">
        <title>Genome Survey of Euroglyphus maynei.</title>
        <authorList>
            <person name="Arlian L.G."/>
            <person name="Morgan M.S."/>
            <person name="Rider S.D."/>
        </authorList>
    </citation>
    <scope>NUCLEOTIDE SEQUENCE [LARGE SCALE GENOMIC DNA]</scope>
    <source>
        <strain evidence="3">Arlian Lab</strain>
        <tissue evidence="3">Whole body</tissue>
    </source>
</reference>
<feature type="region of interest" description="Disordered" evidence="2">
    <location>
        <begin position="661"/>
        <end position="685"/>
    </location>
</feature>
<evidence type="ECO:0000256" key="1">
    <source>
        <dbReference type="SAM" id="Coils"/>
    </source>
</evidence>
<feature type="region of interest" description="Disordered" evidence="2">
    <location>
        <begin position="209"/>
        <end position="233"/>
    </location>
</feature>
<comment type="caution">
    <text evidence="3">The sequence shown here is derived from an EMBL/GenBank/DDBJ whole genome shotgun (WGS) entry which is preliminary data.</text>
</comment>
<feature type="coiled-coil region" evidence="1">
    <location>
        <begin position="525"/>
        <end position="552"/>
    </location>
</feature>
<keyword evidence="1" id="KW-0175">Coiled coil</keyword>
<protein>
    <submittedName>
        <fullName evidence="3">Uncharacterized protein</fullName>
    </submittedName>
</protein>
<feature type="region of interest" description="Disordered" evidence="2">
    <location>
        <begin position="146"/>
        <end position="196"/>
    </location>
</feature>
<feature type="compositionally biased region" description="Low complexity" evidence="2">
    <location>
        <begin position="146"/>
        <end position="185"/>
    </location>
</feature>
<organism evidence="3 4">
    <name type="scientific">Euroglyphus maynei</name>
    <name type="common">Mayne's house dust mite</name>
    <dbReference type="NCBI Taxonomy" id="6958"/>
    <lineage>
        <taxon>Eukaryota</taxon>
        <taxon>Metazoa</taxon>
        <taxon>Ecdysozoa</taxon>
        <taxon>Arthropoda</taxon>
        <taxon>Chelicerata</taxon>
        <taxon>Arachnida</taxon>
        <taxon>Acari</taxon>
        <taxon>Acariformes</taxon>
        <taxon>Sarcoptiformes</taxon>
        <taxon>Astigmata</taxon>
        <taxon>Psoroptidia</taxon>
        <taxon>Analgoidea</taxon>
        <taxon>Pyroglyphidae</taxon>
        <taxon>Pyroglyphinae</taxon>
        <taxon>Euroglyphus</taxon>
    </lineage>
</organism>
<dbReference type="Proteomes" id="UP000194236">
    <property type="component" value="Unassembled WGS sequence"/>
</dbReference>
<feature type="region of interest" description="Disordered" evidence="2">
    <location>
        <begin position="83"/>
        <end position="105"/>
    </location>
</feature>
<feature type="compositionally biased region" description="Low complexity" evidence="2">
    <location>
        <begin position="363"/>
        <end position="386"/>
    </location>
</feature>
<accession>A0A1Y3BLD3</accession>
<feature type="compositionally biased region" description="Low complexity" evidence="2">
    <location>
        <begin position="84"/>
        <end position="93"/>
    </location>
</feature>